<dbReference type="PANTHER" id="PTHR32099:SF102">
    <property type="entry name" value="OS12G0608700 PROTEIN"/>
    <property type="match status" value="1"/>
</dbReference>
<keyword evidence="3" id="KW-1133">Transmembrane helix</keyword>
<sequence length="252" mass="27573">MINLLSGAIANGGFNDAVAGQEPDAVFDLIMYYADRNLTQCKNCLQTATQKVQLICPFSREMKAFDDTCVIRLAGEAAVSESELRFANGSTPSTDSQGTSQVIYGLAQCTRDLNASECMRCLTTLMAGLSSSSPSNTYGTAATAVPATPVDDSPTKMFVFHVKDQSPQPGLERDQVLGVTAGSVAFVMCTGILVWFLLHRRSIKAREHKLDVFDRDPLQDESFEEGTGPRRFRCPPLPPRLKRLIRFISFCS</sequence>
<dbReference type="Gramene" id="TKW28472">
    <property type="protein sequence ID" value="TKW28472"/>
    <property type="gene ID" value="SEVIR_3G325400v2"/>
</dbReference>
<keyword evidence="3" id="KW-0472">Membrane</keyword>
<protein>
    <recommendedName>
        <fullName evidence="4">Gnk2-homologous domain-containing protein</fullName>
    </recommendedName>
</protein>
<dbReference type="AlphaFoldDB" id="A0A4U6VI02"/>
<reference evidence="5" key="1">
    <citation type="submission" date="2019-03" db="EMBL/GenBank/DDBJ databases">
        <title>WGS assembly of Setaria viridis.</title>
        <authorList>
            <person name="Huang P."/>
            <person name="Jenkins J."/>
            <person name="Grimwood J."/>
            <person name="Barry K."/>
            <person name="Healey A."/>
            <person name="Mamidi S."/>
            <person name="Sreedasyam A."/>
            <person name="Shu S."/>
            <person name="Feldman M."/>
            <person name="Wu J."/>
            <person name="Yu Y."/>
            <person name="Chen C."/>
            <person name="Johnson J."/>
            <person name="Rokhsar D."/>
            <person name="Baxter I."/>
            <person name="Schmutz J."/>
            <person name="Brutnell T."/>
            <person name="Kellogg E."/>
        </authorList>
    </citation>
    <scope>NUCLEOTIDE SEQUENCE [LARGE SCALE GENOMIC DNA]</scope>
</reference>
<dbReference type="InterPro" id="IPR002902">
    <property type="entry name" value="GNK2"/>
</dbReference>
<dbReference type="InterPro" id="IPR038408">
    <property type="entry name" value="GNK2_sf"/>
</dbReference>
<keyword evidence="6" id="KW-1185">Reference proteome</keyword>
<organism evidence="5 6">
    <name type="scientific">Setaria viridis</name>
    <name type="common">Green bristlegrass</name>
    <name type="synonym">Setaria italica subsp. viridis</name>
    <dbReference type="NCBI Taxonomy" id="4556"/>
    <lineage>
        <taxon>Eukaryota</taxon>
        <taxon>Viridiplantae</taxon>
        <taxon>Streptophyta</taxon>
        <taxon>Embryophyta</taxon>
        <taxon>Tracheophyta</taxon>
        <taxon>Spermatophyta</taxon>
        <taxon>Magnoliopsida</taxon>
        <taxon>Liliopsida</taxon>
        <taxon>Poales</taxon>
        <taxon>Poaceae</taxon>
        <taxon>PACMAD clade</taxon>
        <taxon>Panicoideae</taxon>
        <taxon>Panicodae</taxon>
        <taxon>Paniceae</taxon>
        <taxon>Cenchrinae</taxon>
        <taxon>Setaria</taxon>
    </lineage>
</organism>
<keyword evidence="2" id="KW-0677">Repeat</keyword>
<feature type="domain" description="Gnk2-homologous" evidence="4">
    <location>
        <begin position="1"/>
        <end position="78"/>
    </location>
</feature>
<evidence type="ECO:0000259" key="4">
    <source>
        <dbReference type="PROSITE" id="PS51473"/>
    </source>
</evidence>
<keyword evidence="1" id="KW-0732">Signal</keyword>
<evidence type="ECO:0000256" key="1">
    <source>
        <dbReference type="ARBA" id="ARBA00022729"/>
    </source>
</evidence>
<evidence type="ECO:0000313" key="6">
    <source>
        <dbReference type="Proteomes" id="UP000298652"/>
    </source>
</evidence>
<evidence type="ECO:0000313" key="5">
    <source>
        <dbReference type="EMBL" id="TKW28472.1"/>
    </source>
</evidence>
<proteinExistence type="predicted"/>
<accession>A0A4U6VI02</accession>
<dbReference type="EMBL" id="CM016554">
    <property type="protein sequence ID" value="TKW28472.1"/>
    <property type="molecule type" value="Genomic_DNA"/>
</dbReference>
<dbReference type="Proteomes" id="UP000298652">
    <property type="component" value="Chromosome 3"/>
</dbReference>
<feature type="transmembrane region" description="Helical" evidence="3">
    <location>
        <begin position="176"/>
        <end position="198"/>
    </location>
</feature>
<name>A0A4U6VI02_SETVI</name>
<gene>
    <name evidence="5" type="ORF">SEVIR_3G325400v2</name>
</gene>
<dbReference type="CDD" id="cd23509">
    <property type="entry name" value="Gnk2-like"/>
    <property type="match status" value="2"/>
</dbReference>
<dbReference type="Gene3D" id="3.30.430.20">
    <property type="entry name" value="Gnk2 domain, C-X8-C-X2-C motif"/>
    <property type="match status" value="2"/>
</dbReference>
<evidence type="ECO:0000256" key="2">
    <source>
        <dbReference type="ARBA" id="ARBA00022737"/>
    </source>
</evidence>
<dbReference type="PANTHER" id="PTHR32099">
    <property type="entry name" value="CYSTEINE-RICH REPEAT SECRETORY PROTEIN"/>
    <property type="match status" value="1"/>
</dbReference>
<dbReference type="Pfam" id="PF01657">
    <property type="entry name" value="Stress-antifung"/>
    <property type="match status" value="2"/>
</dbReference>
<evidence type="ECO:0000256" key="3">
    <source>
        <dbReference type="SAM" id="Phobius"/>
    </source>
</evidence>
<keyword evidence="3" id="KW-0812">Transmembrane</keyword>
<dbReference type="PROSITE" id="PS51473">
    <property type="entry name" value="GNK2"/>
    <property type="match status" value="1"/>
</dbReference>